<name>W8KQP6_9GAMM</name>
<keyword evidence="1" id="KW-0812">Transmembrane</keyword>
<reference evidence="2 3" key="1">
    <citation type="journal article" date="2014" name="J Genomics">
        <title>Draft Genome Sequence of the Extremely Halophilic Phototrophic Purple Sulfur Bacterium Halorhodospira halochloris.</title>
        <authorList>
            <person name="Singh K.S."/>
            <person name="Kirksey J."/>
            <person name="Hoff W.D."/>
            <person name="Deole R."/>
        </authorList>
    </citation>
    <scope>NUCLEOTIDE SEQUENCE [LARGE SCALE GENOMIC DNA]</scope>
    <source>
        <strain evidence="2 3">A</strain>
    </source>
</reference>
<dbReference type="HOGENOM" id="CLU_191399_1_1_6"/>
<proteinExistence type="predicted"/>
<accession>W8KQP6</accession>
<evidence type="ECO:0000313" key="2">
    <source>
        <dbReference type="EMBL" id="AHK77886.1"/>
    </source>
</evidence>
<reference evidence="3" key="2">
    <citation type="submission" date="2014-02" db="EMBL/GenBank/DDBJ databases">
        <title>Draft Genome Sequence of extremely halophilic bacteria Halorhodospira halochloris.</title>
        <authorList>
            <person name="Singh K.S."/>
        </authorList>
    </citation>
    <scope>NUCLEOTIDE SEQUENCE [LARGE SCALE GENOMIC DNA]</scope>
    <source>
        <strain evidence="3">A</strain>
    </source>
</reference>
<protein>
    <submittedName>
        <fullName evidence="2">Uncharacterized protein</fullName>
    </submittedName>
</protein>
<evidence type="ECO:0000256" key="1">
    <source>
        <dbReference type="SAM" id="Phobius"/>
    </source>
</evidence>
<keyword evidence="1" id="KW-1133">Transmembrane helix</keyword>
<dbReference type="Proteomes" id="UP000019442">
    <property type="component" value="Chromosome"/>
</dbReference>
<feature type="transmembrane region" description="Helical" evidence="1">
    <location>
        <begin position="42"/>
        <end position="62"/>
    </location>
</feature>
<gene>
    <name evidence="2" type="ORF">M911_00195</name>
</gene>
<organism evidence="2 3">
    <name type="scientific">Ectothiorhodospira haloalkaliphila</name>
    <dbReference type="NCBI Taxonomy" id="421628"/>
    <lineage>
        <taxon>Bacteria</taxon>
        <taxon>Pseudomonadati</taxon>
        <taxon>Pseudomonadota</taxon>
        <taxon>Gammaproteobacteria</taxon>
        <taxon>Chromatiales</taxon>
        <taxon>Ectothiorhodospiraceae</taxon>
        <taxon>Ectothiorhodospira</taxon>
    </lineage>
</organism>
<dbReference type="KEGG" id="hhc:M911_00195"/>
<dbReference type="EMBL" id="CP007268">
    <property type="protein sequence ID" value="AHK77886.1"/>
    <property type="molecule type" value="Genomic_DNA"/>
</dbReference>
<dbReference type="AlphaFoldDB" id="W8KQP6"/>
<keyword evidence="1" id="KW-0472">Membrane</keyword>
<sequence length="81" mass="8926">MAPPSGARERYVAAFMLGLALFFPPLLVVFDADGFVLGIPLLFVYLYGAWLALIILVVLIVARSSHEEPGDHRPYDPGREP</sequence>
<evidence type="ECO:0000313" key="3">
    <source>
        <dbReference type="Proteomes" id="UP000019442"/>
    </source>
</evidence>
<feature type="transmembrane region" description="Helical" evidence="1">
    <location>
        <begin position="12"/>
        <end position="30"/>
    </location>
</feature>
<keyword evidence="3" id="KW-1185">Reference proteome</keyword>